<dbReference type="Proteomes" id="UP000332933">
    <property type="component" value="Unassembled WGS sequence"/>
</dbReference>
<feature type="transmembrane region" description="Helical" evidence="1">
    <location>
        <begin position="92"/>
        <end position="111"/>
    </location>
</feature>
<keyword evidence="1" id="KW-0472">Membrane</keyword>
<evidence type="ECO:0000313" key="3">
    <source>
        <dbReference type="EMBL" id="VFT88957.1"/>
    </source>
</evidence>
<evidence type="ECO:0000256" key="1">
    <source>
        <dbReference type="SAM" id="Phobius"/>
    </source>
</evidence>
<gene>
    <name evidence="3" type="primary">Aste57867_12102</name>
    <name evidence="2" type="ORF">As57867_012057</name>
    <name evidence="3" type="ORF">ASTE57867_12102</name>
</gene>
<dbReference type="EMBL" id="CAADRA010005360">
    <property type="protein sequence ID" value="VFT88957.1"/>
    <property type="molecule type" value="Genomic_DNA"/>
</dbReference>
<feature type="transmembrane region" description="Helical" evidence="1">
    <location>
        <begin position="198"/>
        <end position="216"/>
    </location>
</feature>
<sequence length="240" mass="26535">MSPSLRRLDLADAIISIYFLVFALVILPISLYVAFRGIRAPRLSALLSTVSICFIFAYSLEWINVYAYYIGLVAIPIVAGVIFFVQDISPILVAASLPLHAIYTLYIMFLVQTVTEPNGFIQFDVPSPTSWIVVTAVAILLAIATGFFMRFADPEPQRHLFIAASSTTGVFFAVHYVGAIFATRVVTSYSDYFKMFALRPWICWPVALVLTALAAWTQLRTKVPEPPATESEGKPLVAQA</sequence>
<feature type="transmembrane region" description="Helical" evidence="1">
    <location>
        <begin position="42"/>
        <end position="60"/>
    </location>
</feature>
<keyword evidence="4" id="KW-1185">Reference proteome</keyword>
<name>A0A485KWP7_9STRA</name>
<dbReference type="EMBL" id="VJMH01005339">
    <property type="protein sequence ID" value="KAF0697215.1"/>
    <property type="molecule type" value="Genomic_DNA"/>
</dbReference>
<proteinExistence type="predicted"/>
<dbReference type="AlphaFoldDB" id="A0A485KWP7"/>
<organism evidence="3 4">
    <name type="scientific">Aphanomyces stellatus</name>
    <dbReference type="NCBI Taxonomy" id="120398"/>
    <lineage>
        <taxon>Eukaryota</taxon>
        <taxon>Sar</taxon>
        <taxon>Stramenopiles</taxon>
        <taxon>Oomycota</taxon>
        <taxon>Saprolegniomycetes</taxon>
        <taxon>Saprolegniales</taxon>
        <taxon>Verrucalvaceae</taxon>
        <taxon>Aphanomyces</taxon>
    </lineage>
</organism>
<feature type="transmembrane region" description="Helical" evidence="1">
    <location>
        <begin position="13"/>
        <end position="35"/>
    </location>
</feature>
<evidence type="ECO:0000313" key="4">
    <source>
        <dbReference type="Proteomes" id="UP000332933"/>
    </source>
</evidence>
<feature type="transmembrane region" description="Helical" evidence="1">
    <location>
        <begin position="160"/>
        <end position="186"/>
    </location>
</feature>
<reference evidence="2" key="2">
    <citation type="submission" date="2019-06" db="EMBL/GenBank/DDBJ databases">
        <title>Genomics analysis of Aphanomyces spp. identifies a new class of oomycete effector associated with host adaptation.</title>
        <authorList>
            <person name="Gaulin E."/>
        </authorList>
    </citation>
    <scope>NUCLEOTIDE SEQUENCE</scope>
    <source>
        <strain evidence="2">CBS 578.67</strain>
    </source>
</reference>
<protein>
    <submittedName>
        <fullName evidence="3">Aste57867_12102 protein</fullName>
    </submittedName>
</protein>
<keyword evidence="1" id="KW-0812">Transmembrane</keyword>
<keyword evidence="1" id="KW-1133">Transmembrane helix</keyword>
<feature type="transmembrane region" description="Helical" evidence="1">
    <location>
        <begin position="66"/>
        <end position="85"/>
    </location>
</feature>
<evidence type="ECO:0000313" key="2">
    <source>
        <dbReference type="EMBL" id="KAF0697215.1"/>
    </source>
</evidence>
<feature type="transmembrane region" description="Helical" evidence="1">
    <location>
        <begin position="131"/>
        <end position="148"/>
    </location>
</feature>
<accession>A0A485KWP7</accession>
<reference evidence="3 4" key="1">
    <citation type="submission" date="2019-03" db="EMBL/GenBank/DDBJ databases">
        <authorList>
            <person name="Gaulin E."/>
            <person name="Dumas B."/>
        </authorList>
    </citation>
    <scope>NUCLEOTIDE SEQUENCE [LARGE SCALE GENOMIC DNA]</scope>
    <source>
        <strain evidence="3">CBS 568.67</strain>
    </source>
</reference>
<dbReference type="OrthoDB" id="61553at2759"/>